<accession>A0ABW5N5D8</accession>
<reference evidence="2" key="1">
    <citation type="journal article" date="2019" name="Int. J. Syst. Evol. Microbiol.">
        <title>The Global Catalogue of Microorganisms (GCM) 10K type strain sequencing project: providing services to taxonomists for standard genome sequencing and annotation.</title>
        <authorList>
            <consortium name="The Broad Institute Genomics Platform"/>
            <consortium name="The Broad Institute Genome Sequencing Center for Infectious Disease"/>
            <person name="Wu L."/>
            <person name="Ma J."/>
        </authorList>
    </citation>
    <scope>NUCLEOTIDE SEQUENCE [LARGE SCALE GENOMIC DNA]</scope>
    <source>
        <strain evidence="2">KCTC 42423</strain>
    </source>
</reference>
<comment type="caution">
    <text evidence="1">The sequence shown here is derived from an EMBL/GenBank/DDBJ whole genome shotgun (WGS) entry which is preliminary data.</text>
</comment>
<dbReference type="Pfam" id="PF10851">
    <property type="entry name" value="DUF2652"/>
    <property type="match status" value="1"/>
</dbReference>
<sequence length="362" mass="41492">MDKSLLFLPDISGFTEFVQTTEARHSEHVIAELLEVLIEANMLDLELAEIEGDALFFYKENEVPDAETLFAQVERMFTDFYSHLEVLKKNRICPCQACSLAPNLQLKIVIHSGVLQFINVKGKRKPFGNQVIEVHRLLKNDVPHDQYVLLSSSLADSIAVSEGFKNKLFTFYKGANEYDGKVLPYLYSEIEKEDLQLIPFSKGRTVNFDVSPSFVIKQQYPISATQLLEYITNYSYRHYWTEGVDKVTYNEEEVTRLGTEHVCVINGKHFDFTTVVKEGEPGQLVYGEYTTSLPPVDELYQFFVITPVTEQSCILELEVYIATKSWIKKMVLFLLVKKEIKKSGKQALHSLHEFVVSNSNAR</sequence>
<dbReference type="SUPFAM" id="SSF55073">
    <property type="entry name" value="Nucleotide cyclase"/>
    <property type="match status" value="1"/>
</dbReference>
<dbReference type="SUPFAM" id="SSF55961">
    <property type="entry name" value="Bet v1-like"/>
    <property type="match status" value="1"/>
</dbReference>
<keyword evidence="2" id="KW-1185">Reference proteome</keyword>
<dbReference type="Proteomes" id="UP001597459">
    <property type="component" value="Unassembled WGS sequence"/>
</dbReference>
<evidence type="ECO:0000313" key="2">
    <source>
        <dbReference type="Proteomes" id="UP001597459"/>
    </source>
</evidence>
<dbReference type="EMBL" id="JBHULX010000002">
    <property type="protein sequence ID" value="MFD2589966.1"/>
    <property type="molecule type" value="Genomic_DNA"/>
</dbReference>
<gene>
    <name evidence="1" type="ORF">ACFSTE_03935</name>
</gene>
<evidence type="ECO:0000313" key="1">
    <source>
        <dbReference type="EMBL" id="MFD2589966.1"/>
    </source>
</evidence>
<dbReference type="InterPro" id="IPR029787">
    <property type="entry name" value="Nucleotide_cyclase"/>
</dbReference>
<name>A0ABW5N5D8_9FLAO</name>
<dbReference type="RefSeq" id="WP_378256087.1">
    <property type="nucleotide sequence ID" value="NZ_JBHSJV010000001.1"/>
</dbReference>
<proteinExistence type="predicted"/>
<organism evidence="1 2">
    <name type="scientific">Aquimarina hainanensis</name>
    <dbReference type="NCBI Taxonomy" id="1578017"/>
    <lineage>
        <taxon>Bacteria</taxon>
        <taxon>Pseudomonadati</taxon>
        <taxon>Bacteroidota</taxon>
        <taxon>Flavobacteriia</taxon>
        <taxon>Flavobacteriales</taxon>
        <taxon>Flavobacteriaceae</taxon>
        <taxon>Aquimarina</taxon>
    </lineage>
</organism>
<dbReference type="InterPro" id="IPR020503">
    <property type="entry name" value="Uncharacterised_Rv2561"/>
</dbReference>
<dbReference type="Gene3D" id="3.30.70.1230">
    <property type="entry name" value="Nucleotide cyclase"/>
    <property type="match status" value="1"/>
</dbReference>
<protein>
    <submittedName>
        <fullName evidence="1">DUF2652 domain-containing protein</fullName>
    </submittedName>
</protein>